<dbReference type="Gene3D" id="2.30.42.10">
    <property type="match status" value="1"/>
</dbReference>
<proteinExistence type="predicted"/>
<accession>A0A9N7P2B1</accession>
<dbReference type="PROSITE" id="PS50106">
    <property type="entry name" value="PDZ"/>
    <property type="match status" value="1"/>
</dbReference>
<dbReference type="InterPro" id="IPR001478">
    <property type="entry name" value="PDZ"/>
</dbReference>
<organism evidence="2 3">
    <name type="scientific">Striga hermonthica</name>
    <name type="common">Purple witchweed</name>
    <name type="synonym">Buchnera hermonthica</name>
    <dbReference type="NCBI Taxonomy" id="68872"/>
    <lineage>
        <taxon>Eukaryota</taxon>
        <taxon>Viridiplantae</taxon>
        <taxon>Streptophyta</taxon>
        <taxon>Embryophyta</taxon>
        <taxon>Tracheophyta</taxon>
        <taxon>Spermatophyta</taxon>
        <taxon>Magnoliopsida</taxon>
        <taxon>eudicotyledons</taxon>
        <taxon>Gunneridae</taxon>
        <taxon>Pentapetalae</taxon>
        <taxon>asterids</taxon>
        <taxon>lamiids</taxon>
        <taxon>Lamiales</taxon>
        <taxon>Orobanchaceae</taxon>
        <taxon>Buchnereae</taxon>
        <taxon>Striga</taxon>
    </lineage>
</organism>
<dbReference type="PANTHER" id="PTHR47389">
    <property type="entry name" value="OS09G0436400 PROTEIN"/>
    <property type="match status" value="1"/>
</dbReference>
<dbReference type="Pfam" id="PF00595">
    <property type="entry name" value="PDZ"/>
    <property type="match status" value="1"/>
</dbReference>
<name>A0A9N7P2B1_STRHE</name>
<dbReference type="InterPro" id="IPR009003">
    <property type="entry name" value="Peptidase_S1_PA"/>
</dbReference>
<dbReference type="InterPro" id="IPR036034">
    <property type="entry name" value="PDZ_sf"/>
</dbReference>
<sequence>MSSSVLLCLDDCGYDCPELMMATSLITKPGVGGPLVNCYGEVVGVNFMNEQFTPFLAVNIVAKWLNLYDRYEKFCRPWTRLVVTNLYATSIKEMNRIVPNNPEVSRGVFVKRIHAGSPAHRVGLKPHDVIIQCNGREVKGFLEFYCKLLSKCGSCVEVGVVRKGHNGVLKFKIPVEQCDPNNLNKWPLPTEHSQRIVRGQRG</sequence>
<reference evidence="2" key="1">
    <citation type="submission" date="2019-12" db="EMBL/GenBank/DDBJ databases">
        <authorList>
            <person name="Scholes J."/>
        </authorList>
    </citation>
    <scope>NUCLEOTIDE SEQUENCE</scope>
</reference>
<comment type="caution">
    <text evidence="2">The sequence shown here is derived from an EMBL/GenBank/DDBJ whole genome shotgun (WGS) entry which is preliminary data.</text>
</comment>
<evidence type="ECO:0000313" key="3">
    <source>
        <dbReference type="Proteomes" id="UP001153555"/>
    </source>
</evidence>
<dbReference type="SUPFAM" id="SSF50156">
    <property type="entry name" value="PDZ domain-like"/>
    <property type="match status" value="1"/>
</dbReference>
<gene>
    <name evidence="2" type="ORF">SHERM_07919</name>
</gene>
<evidence type="ECO:0000259" key="1">
    <source>
        <dbReference type="PROSITE" id="PS50106"/>
    </source>
</evidence>
<feature type="domain" description="PDZ" evidence="1">
    <location>
        <begin position="107"/>
        <end position="140"/>
    </location>
</feature>
<protein>
    <submittedName>
        <fullName evidence="2">Trypsin family protein with PDZ domain</fullName>
    </submittedName>
</protein>
<dbReference type="SMART" id="SM00228">
    <property type="entry name" value="PDZ"/>
    <property type="match status" value="1"/>
</dbReference>
<dbReference type="SUPFAM" id="SSF50494">
    <property type="entry name" value="Trypsin-like serine proteases"/>
    <property type="match status" value="1"/>
</dbReference>
<dbReference type="AlphaFoldDB" id="A0A9N7P2B1"/>
<dbReference type="PANTHER" id="PTHR47389:SF4">
    <property type="entry name" value="OS09G0436400 PROTEIN"/>
    <property type="match status" value="1"/>
</dbReference>
<evidence type="ECO:0000313" key="2">
    <source>
        <dbReference type="EMBL" id="CAA0842055.1"/>
    </source>
</evidence>
<keyword evidence="3" id="KW-1185">Reference proteome</keyword>
<dbReference type="OrthoDB" id="1304647at2759"/>
<dbReference type="EMBL" id="CACSLK010034598">
    <property type="protein sequence ID" value="CAA0842055.1"/>
    <property type="molecule type" value="Genomic_DNA"/>
</dbReference>
<dbReference type="Proteomes" id="UP001153555">
    <property type="component" value="Unassembled WGS sequence"/>
</dbReference>